<dbReference type="NCBIfam" id="TIGR03889">
    <property type="entry name" value="nitrile_acc"/>
    <property type="match status" value="1"/>
</dbReference>
<dbReference type="SUPFAM" id="SSF56209">
    <property type="entry name" value="Nitrile hydratase alpha chain"/>
    <property type="match status" value="1"/>
</dbReference>
<dbReference type="InterPro" id="IPR049054">
    <property type="entry name" value="CN_hydtase_beta-like_N"/>
</dbReference>
<dbReference type="EMBL" id="JAHLKM010000009">
    <property type="protein sequence ID" value="MCQ4333528.1"/>
    <property type="molecule type" value="Genomic_DNA"/>
</dbReference>
<keyword evidence="1" id="KW-0479">Metal-binding</keyword>
<dbReference type="RefSeq" id="WP_256029551.1">
    <property type="nucleotide sequence ID" value="NZ_JAHLKM010000009.1"/>
</dbReference>
<name>A0A9R1CTH9_9EURY</name>
<gene>
    <name evidence="5" type="primary">nthA</name>
    <name evidence="5" type="ORF">KM295_08575</name>
</gene>
<dbReference type="AlphaFoldDB" id="A0A9R1CTH9"/>
<keyword evidence="5" id="KW-0456">Lyase</keyword>
<proteinExistence type="predicted"/>
<evidence type="ECO:0000259" key="4">
    <source>
        <dbReference type="Pfam" id="PF21006"/>
    </source>
</evidence>
<dbReference type="Gene3D" id="1.10.472.20">
    <property type="entry name" value="Nitrile hydratase, beta subunit"/>
    <property type="match status" value="1"/>
</dbReference>
<dbReference type="InterPro" id="IPR042262">
    <property type="entry name" value="CN_hydtase_beta_C"/>
</dbReference>
<organism evidence="5 6">
    <name type="scientific">Natronomonas aquatica</name>
    <dbReference type="NCBI Taxonomy" id="2841590"/>
    <lineage>
        <taxon>Archaea</taxon>
        <taxon>Methanobacteriati</taxon>
        <taxon>Methanobacteriota</taxon>
        <taxon>Stenosarchaea group</taxon>
        <taxon>Halobacteria</taxon>
        <taxon>Halobacteriales</taxon>
        <taxon>Natronomonadaceae</taxon>
        <taxon>Natronomonas</taxon>
    </lineage>
</organism>
<dbReference type="Gene3D" id="3.90.330.10">
    <property type="entry name" value="Nitrile hydratase alpha /Thiocyanate hydrolase gamma"/>
    <property type="match status" value="1"/>
</dbReference>
<evidence type="ECO:0000256" key="2">
    <source>
        <dbReference type="SAM" id="MobiDB-lite"/>
    </source>
</evidence>
<keyword evidence="6" id="KW-1185">Reference proteome</keyword>
<sequence length="351" mass="38665">MTDDHDHDHDHDHDSGHDHDETAADPRPRVRAIQSLLVEKGIVSTDAIDEAIAAYERDIGPQNGARVVARAWTDPAFEERLLEDAPAAIDEFDFDVGIQHIEVKKNTADVHNAVVCTLCSCYPWSLLGLPPTWYKTPSYRSRMVREPRAVLDEFGLEIDGGIDIDVWDSSSEIRYMVLPRRPDGTEGYDEDELANLVTRDSMIGVERLDHGTTDAGSKADGGHADPDGAFADLLGVDAEPTFSEPWQARAFGVTVALYDGGGSFDWSAFQRRLIEAVEATPTGAYATDDDRDRGADAAATERIYYDQWHTALERLLVSHAMLEPDAIDARAAAFAAGDRTAEEFIEGDRAH</sequence>
<feature type="domain" description="Nitrile hydratase beta subunit-like N-terminal" evidence="4">
    <location>
        <begin position="237"/>
        <end position="342"/>
    </location>
</feature>
<feature type="domain" description="Nitrile hydratase alpha/Thiocyanate hydrolase gamma" evidence="3">
    <location>
        <begin position="28"/>
        <end position="205"/>
    </location>
</feature>
<dbReference type="Pfam" id="PF02979">
    <property type="entry name" value="NHase_alpha"/>
    <property type="match status" value="1"/>
</dbReference>
<dbReference type="Pfam" id="PF21006">
    <property type="entry name" value="NHase_beta_N"/>
    <property type="match status" value="1"/>
</dbReference>
<dbReference type="GO" id="GO:0018822">
    <property type="term" value="F:nitrile hydratase activity"/>
    <property type="evidence" value="ECO:0007669"/>
    <property type="project" value="UniProtKB-EC"/>
</dbReference>
<dbReference type="InterPro" id="IPR018141">
    <property type="entry name" value="Nitrile_hydratase_asu"/>
</dbReference>
<evidence type="ECO:0000313" key="5">
    <source>
        <dbReference type="EMBL" id="MCQ4333528.1"/>
    </source>
</evidence>
<protein>
    <submittedName>
        <fullName evidence="5">Nitrile hydratase subunit alpha</fullName>
        <ecNumber evidence="5">4.2.1.84</ecNumber>
    </submittedName>
</protein>
<feature type="region of interest" description="Disordered" evidence="2">
    <location>
        <begin position="1"/>
        <end position="26"/>
    </location>
</feature>
<dbReference type="InterPro" id="IPR036648">
    <property type="entry name" value="CN_Hdrase_a/SCN_Hdrase_g_sf"/>
</dbReference>
<evidence type="ECO:0000256" key="1">
    <source>
        <dbReference type="ARBA" id="ARBA00022723"/>
    </source>
</evidence>
<reference evidence="5" key="1">
    <citation type="journal article" date="2023" name="Front. Microbiol.">
        <title>Genomic-based phylogenetic and metabolic analyses of the genus Natronomonas, and description of Natronomonas aquatica sp. nov.</title>
        <authorList>
            <person name="Garcia-Roldan A."/>
            <person name="Duran-Viseras A."/>
            <person name="de la Haba R.R."/>
            <person name="Corral P."/>
            <person name="Sanchez-Porro C."/>
            <person name="Ventosa A."/>
        </authorList>
    </citation>
    <scope>NUCLEOTIDE SEQUENCE</scope>
    <source>
        <strain evidence="5">F2-12</strain>
    </source>
</reference>
<dbReference type="InterPro" id="IPR008990">
    <property type="entry name" value="Elect_transpt_acc-like_dom_sf"/>
</dbReference>
<dbReference type="GO" id="GO:0046914">
    <property type="term" value="F:transition metal ion binding"/>
    <property type="evidence" value="ECO:0007669"/>
    <property type="project" value="InterPro"/>
</dbReference>
<accession>A0A9R1CTH9</accession>
<evidence type="ECO:0000259" key="3">
    <source>
        <dbReference type="Pfam" id="PF02979"/>
    </source>
</evidence>
<dbReference type="SUPFAM" id="SSF50090">
    <property type="entry name" value="Electron transport accessory proteins"/>
    <property type="match status" value="1"/>
</dbReference>
<dbReference type="InterPro" id="IPR004232">
    <property type="entry name" value="CN_Hdrtase_a/SCN_Hdrlase_g"/>
</dbReference>
<dbReference type="InterPro" id="IPR023808">
    <property type="entry name" value="Nitrile_Hydratase_acc_put"/>
</dbReference>
<dbReference type="Proteomes" id="UP001139494">
    <property type="component" value="Unassembled WGS sequence"/>
</dbReference>
<dbReference type="EC" id="4.2.1.84" evidence="5"/>
<evidence type="ECO:0000313" key="6">
    <source>
        <dbReference type="Proteomes" id="UP001139494"/>
    </source>
</evidence>
<comment type="caution">
    <text evidence="5">The sequence shown here is derived from an EMBL/GenBank/DDBJ whole genome shotgun (WGS) entry which is preliminary data.</text>
</comment>
<dbReference type="NCBIfam" id="TIGR01323">
    <property type="entry name" value="nitrile_alph"/>
    <property type="match status" value="1"/>
</dbReference>